<dbReference type="InterPro" id="IPR029063">
    <property type="entry name" value="SAM-dependent_MTases_sf"/>
</dbReference>
<organism evidence="1 2">
    <name type="scientific">Allokutzneria oryzae</name>
    <dbReference type="NCBI Taxonomy" id="1378989"/>
    <lineage>
        <taxon>Bacteria</taxon>
        <taxon>Bacillati</taxon>
        <taxon>Actinomycetota</taxon>
        <taxon>Actinomycetes</taxon>
        <taxon>Pseudonocardiales</taxon>
        <taxon>Pseudonocardiaceae</taxon>
        <taxon>Allokutzneria</taxon>
    </lineage>
</organism>
<dbReference type="Gene3D" id="3.40.50.150">
    <property type="entry name" value="Vaccinia Virus protein VP39"/>
    <property type="match status" value="1"/>
</dbReference>
<evidence type="ECO:0000313" key="1">
    <source>
        <dbReference type="EMBL" id="MFB9906907.1"/>
    </source>
</evidence>
<proteinExistence type="predicted"/>
<name>A0ABV6A191_9PSEU</name>
<dbReference type="RefSeq" id="WP_377856091.1">
    <property type="nucleotide sequence ID" value="NZ_JBHLZU010000019.1"/>
</dbReference>
<dbReference type="Proteomes" id="UP001589693">
    <property type="component" value="Unassembled WGS sequence"/>
</dbReference>
<protein>
    <recommendedName>
        <fullName evidence="3">SAM-dependent methyltransferase</fullName>
    </recommendedName>
</protein>
<evidence type="ECO:0008006" key="3">
    <source>
        <dbReference type="Google" id="ProtNLM"/>
    </source>
</evidence>
<dbReference type="EMBL" id="JBHLZU010000019">
    <property type="protein sequence ID" value="MFB9906907.1"/>
    <property type="molecule type" value="Genomic_DNA"/>
</dbReference>
<gene>
    <name evidence="1" type="ORF">ACFFQA_23475</name>
</gene>
<sequence length="239" mass="25787">MTHDSVTAPGERTTVGPVLISARPYANYLTQFALTDADLLAGPVLDCPGGASDFAAEVRARGGQAVSVDPSYGLEAAELTAAIDAGRERVSTWTRTQPDRYSFDENGVWEHAPVWEATARRFLDDLARDRAEGTGHYRDALLPELPFADDSFALAVSGFLLFTYADQFDNAFHLAAVRELLRVAAEVRLHPLSDSSGVPYPDLDTLLGILSAEGVTARVLVVPGTSDPRENRTLVLTRG</sequence>
<evidence type="ECO:0000313" key="2">
    <source>
        <dbReference type="Proteomes" id="UP001589693"/>
    </source>
</evidence>
<comment type="caution">
    <text evidence="1">The sequence shown here is derived from an EMBL/GenBank/DDBJ whole genome shotgun (WGS) entry which is preliminary data.</text>
</comment>
<accession>A0ABV6A191</accession>
<reference evidence="1 2" key="1">
    <citation type="submission" date="2024-09" db="EMBL/GenBank/DDBJ databases">
        <authorList>
            <person name="Sun Q."/>
            <person name="Mori K."/>
        </authorList>
    </citation>
    <scope>NUCLEOTIDE SEQUENCE [LARGE SCALE GENOMIC DNA]</scope>
    <source>
        <strain evidence="1 2">TBRC 7907</strain>
    </source>
</reference>
<keyword evidence="2" id="KW-1185">Reference proteome</keyword>